<evidence type="ECO:0000259" key="1">
    <source>
        <dbReference type="Pfam" id="PF04230"/>
    </source>
</evidence>
<dbReference type="InterPro" id="IPR007345">
    <property type="entry name" value="Polysacch_pyruvyl_Trfase"/>
</dbReference>
<dbReference type="GO" id="GO:0016740">
    <property type="term" value="F:transferase activity"/>
    <property type="evidence" value="ECO:0007669"/>
    <property type="project" value="UniProtKB-KW"/>
</dbReference>
<dbReference type="EMBL" id="FNHB01000008">
    <property type="protein sequence ID" value="SDM85991.1"/>
    <property type="molecule type" value="Genomic_DNA"/>
</dbReference>
<evidence type="ECO:0000313" key="2">
    <source>
        <dbReference type="EMBL" id="SDM85991.1"/>
    </source>
</evidence>
<sequence>MKKIMIFTPAIAASNIGDEIIYEACDKVIKSLYPDGFYVNVSTHLPLDSWLEQFQDADLKFVAGSNLLGRQRWRKRSQWNLHLSALSWAAPSILMGVGWHRYQRKSTALVSKYVYRQVLSRDYIHSVRDNYTLEKLKEIGFDNALNTGCPTMWGLTPEHCQTIPLKKSEKVLTTVTDYHQDPQKDADMLDVLTRNYREVYVWLQGYHDYDYLQALHVLDKVKIVPPNLAAYQSFLNNEQVDYVGTRLHSGIKALQCGKRTVIIGIDNRANEKQKDFNLPVLRRENITELEALINTSFITQIHLPAEHIQQWKNQFAQGQG</sequence>
<organism evidence="2 3">
    <name type="scientific">Dendrosporobacter quercicolus</name>
    <dbReference type="NCBI Taxonomy" id="146817"/>
    <lineage>
        <taxon>Bacteria</taxon>
        <taxon>Bacillati</taxon>
        <taxon>Bacillota</taxon>
        <taxon>Negativicutes</taxon>
        <taxon>Selenomonadales</taxon>
        <taxon>Sporomusaceae</taxon>
        <taxon>Dendrosporobacter</taxon>
    </lineage>
</organism>
<evidence type="ECO:0000313" key="3">
    <source>
        <dbReference type="Proteomes" id="UP000214880"/>
    </source>
</evidence>
<accession>A0A1G9WP51</accession>
<feature type="domain" description="Polysaccharide pyruvyl transferase" evidence="1">
    <location>
        <begin position="15"/>
        <end position="267"/>
    </location>
</feature>
<dbReference type="RefSeq" id="WP_092074260.1">
    <property type="nucleotide sequence ID" value="NZ_FNHB01000008.1"/>
</dbReference>
<name>A0A1G9WP51_9FIRM</name>
<dbReference type="Proteomes" id="UP000214880">
    <property type="component" value="Unassembled WGS sequence"/>
</dbReference>
<reference evidence="2 3" key="1">
    <citation type="submission" date="2016-10" db="EMBL/GenBank/DDBJ databases">
        <authorList>
            <person name="de Groot N.N."/>
        </authorList>
    </citation>
    <scope>NUCLEOTIDE SEQUENCE [LARGE SCALE GENOMIC DNA]</scope>
    <source>
        <strain evidence="2 3">DSM 1736</strain>
    </source>
</reference>
<keyword evidence="2" id="KW-0808">Transferase</keyword>
<dbReference type="STRING" id="146817.SAMN04488502_10837"/>
<proteinExistence type="predicted"/>
<dbReference type="Pfam" id="PF04230">
    <property type="entry name" value="PS_pyruv_trans"/>
    <property type="match status" value="1"/>
</dbReference>
<dbReference type="AlphaFoldDB" id="A0A1G9WP51"/>
<gene>
    <name evidence="2" type="ORF">SAMN04488502_10837</name>
</gene>
<keyword evidence="3" id="KW-1185">Reference proteome</keyword>
<protein>
    <submittedName>
        <fullName evidence="2">Polysaccharide pyruvyl transferase family protein WcaK</fullName>
    </submittedName>
</protein>
<dbReference type="OrthoDB" id="9802987at2"/>